<feature type="chain" id="PRO_5020256341" evidence="4">
    <location>
        <begin position="25"/>
        <end position="500"/>
    </location>
</feature>
<name>A0A4R4ZI44_9ACTN</name>
<sequence length="500" mass="54302">MRHRKTLAIAVTALALVVPDSASAVRGPQINWGTCGPDLQAFQCATVEVPTDYDRPHGPTTTIAVTRLPASDPAHKVGTLFVNFGGPGAAGVASIQQVAQTAYSPELRARFDILGFDPRGVGLSDPATCYPTAAEEAVVLAKLKEFPVTAQQERSYIADAAKMAAHCRTTSPERFKHFSTANVARDLDLLRQAVGDRKLNYLGYSYGTYLAATYAKLFPNKIRAMVMDGTLLPERYVGSKSEDLPFGARLRQGEGGYDSYQQFLLECQKAGDACALNALGDPKVVVEKLLEGLKTKPIGTFDYPAAVGYMFNSFYSSTSYPALAQTLADLVTQPKMRLAKEDYPSIGNAMQPCVETQKTGRPQDYPSYADAADQRAPHFGRYRAWLGIHCEFLGLTDTDAFRGPWRNNVEQPVLVFGTRHDPATPYSTTRPFANLWPDARMVTIEGWGHATSFGASVCADRMLTKYLITLAAPADGSTCQQDRKPFDSLPTAATGHLSGS</sequence>
<feature type="signal peptide" evidence="4">
    <location>
        <begin position="1"/>
        <end position="24"/>
    </location>
</feature>
<gene>
    <name evidence="7" type="ORF">E1263_24115</name>
</gene>
<keyword evidence="2 7" id="KW-0378">Hydrolase</keyword>
<dbReference type="Pfam" id="PF08386">
    <property type="entry name" value="Abhydrolase_4"/>
    <property type="match status" value="1"/>
</dbReference>
<evidence type="ECO:0000256" key="4">
    <source>
        <dbReference type="SAM" id="SignalP"/>
    </source>
</evidence>
<comment type="similarity">
    <text evidence="1">Belongs to the peptidase S33 family.</text>
</comment>
<dbReference type="Proteomes" id="UP000295124">
    <property type="component" value="Unassembled WGS sequence"/>
</dbReference>
<dbReference type="InterPro" id="IPR029058">
    <property type="entry name" value="AB_hydrolase_fold"/>
</dbReference>
<comment type="caution">
    <text evidence="7">The sequence shown here is derived from an EMBL/GenBank/DDBJ whole genome shotgun (WGS) entry which is preliminary data.</text>
</comment>
<dbReference type="SUPFAM" id="SSF53474">
    <property type="entry name" value="alpha/beta-Hydrolases"/>
    <property type="match status" value="1"/>
</dbReference>
<evidence type="ECO:0000313" key="7">
    <source>
        <dbReference type="EMBL" id="TDD57384.1"/>
    </source>
</evidence>
<organism evidence="7 8">
    <name type="scientific">Kribbella antibiotica</name>
    <dbReference type="NCBI Taxonomy" id="190195"/>
    <lineage>
        <taxon>Bacteria</taxon>
        <taxon>Bacillati</taxon>
        <taxon>Actinomycetota</taxon>
        <taxon>Actinomycetes</taxon>
        <taxon>Propionibacteriales</taxon>
        <taxon>Kribbellaceae</taxon>
        <taxon>Kribbella</taxon>
    </lineage>
</organism>
<proteinExistence type="inferred from homology"/>
<dbReference type="GO" id="GO:0016787">
    <property type="term" value="F:hydrolase activity"/>
    <property type="evidence" value="ECO:0007669"/>
    <property type="project" value="UniProtKB-KW"/>
</dbReference>
<dbReference type="AlphaFoldDB" id="A0A4R4ZI44"/>
<evidence type="ECO:0000259" key="6">
    <source>
        <dbReference type="Pfam" id="PF08386"/>
    </source>
</evidence>
<dbReference type="InterPro" id="IPR013595">
    <property type="entry name" value="Pept_S33_TAP-like_C"/>
</dbReference>
<evidence type="ECO:0000259" key="5">
    <source>
        <dbReference type="Pfam" id="PF00561"/>
    </source>
</evidence>
<dbReference type="EMBL" id="SMKX01000076">
    <property type="protein sequence ID" value="TDD57384.1"/>
    <property type="molecule type" value="Genomic_DNA"/>
</dbReference>
<dbReference type="RefSeq" id="WP_132171125.1">
    <property type="nucleotide sequence ID" value="NZ_SMKX01000076.1"/>
</dbReference>
<accession>A0A4R4ZI44</accession>
<evidence type="ECO:0000256" key="2">
    <source>
        <dbReference type="ARBA" id="ARBA00022801"/>
    </source>
</evidence>
<reference evidence="7 8" key="1">
    <citation type="submission" date="2019-03" db="EMBL/GenBank/DDBJ databases">
        <title>Draft genome sequences of novel Actinobacteria.</title>
        <authorList>
            <person name="Sahin N."/>
            <person name="Ay H."/>
            <person name="Saygin H."/>
        </authorList>
    </citation>
    <scope>NUCLEOTIDE SEQUENCE [LARGE SCALE GENOMIC DNA]</scope>
    <source>
        <strain evidence="7 8">JCM 13523</strain>
    </source>
</reference>
<feature type="domain" description="AB hydrolase-1" evidence="5">
    <location>
        <begin position="106"/>
        <end position="232"/>
    </location>
</feature>
<keyword evidence="8" id="KW-1185">Reference proteome</keyword>
<dbReference type="Pfam" id="PF00561">
    <property type="entry name" value="Abhydrolase_1"/>
    <property type="match status" value="1"/>
</dbReference>
<dbReference type="PANTHER" id="PTHR43248:SF25">
    <property type="entry name" value="AB HYDROLASE-1 DOMAIN-CONTAINING PROTEIN-RELATED"/>
    <property type="match status" value="1"/>
</dbReference>
<feature type="region of interest" description="Disordered" evidence="3">
    <location>
        <begin position="476"/>
        <end position="500"/>
    </location>
</feature>
<feature type="domain" description="Peptidase S33 tripeptidyl aminopeptidase-like C-terminal" evidence="6">
    <location>
        <begin position="377"/>
        <end position="479"/>
    </location>
</feature>
<evidence type="ECO:0000256" key="1">
    <source>
        <dbReference type="ARBA" id="ARBA00010088"/>
    </source>
</evidence>
<dbReference type="Gene3D" id="3.40.50.1820">
    <property type="entry name" value="alpha/beta hydrolase"/>
    <property type="match status" value="1"/>
</dbReference>
<protein>
    <submittedName>
        <fullName evidence="7">Alpha/beta hydrolase</fullName>
    </submittedName>
</protein>
<keyword evidence="4" id="KW-0732">Signal</keyword>
<dbReference type="OrthoDB" id="3930934at2"/>
<dbReference type="InterPro" id="IPR051601">
    <property type="entry name" value="Serine_prot/Carboxylest_S33"/>
</dbReference>
<evidence type="ECO:0000256" key="3">
    <source>
        <dbReference type="SAM" id="MobiDB-lite"/>
    </source>
</evidence>
<dbReference type="InterPro" id="IPR000073">
    <property type="entry name" value="AB_hydrolase_1"/>
</dbReference>
<evidence type="ECO:0000313" key="8">
    <source>
        <dbReference type="Proteomes" id="UP000295124"/>
    </source>
</evidence>
<dbReference type="PANTHER" id="PTHR43248">
    <property type="entry name" value="2-SUCCINYL-6-HYDROXY-2,4-CYCLOHEXADIENE-1-CARBOXYLATE SYNTHASE"/>
    <property type="match status" value="1"/>
</dbReference>